<dbReference type="AlphaFoldDB" id="A0A371DZR0"/>
<dbReference type="STRING" id="157652.A0A371DZR0"/>
<evidence type="ECO:0000256" key="7">
    <source>
        <dbReference type="ARBA" id="ARBA00023315"/>
    </source>
</evidence>
<dbReference type="UniPathway" id="UPA00282"/>
<organism evidence="13 14">
    <name type="scientific">Mucuna pruriens</name>
    <name type="common">Velvet bean</name>
    <name type="synonym">Dolichos pruriens</name>
    <dbReference type="NCBI Taxonomy" id="157652"/>
    <lineage>
        <taxon>Eukaryota</taxon>
        <taxon>Viridiplantae</taxon>
        <taxon>Streptophyta</taxon>
        <taxon>Embryophyta</taxon>
        <taxon>Tracheophyta</taxon>
        <taxon>Spermatophyta</taxon>
        <taxon>Magnoliopsida</taxon>
        <taxon>eudicotyledons</taxon>
        <taxon>Gunneridae</taxon>
        <taxon>Pentapetalae</taxon>
        <taxon>rosids</taxon>
        <taxon>fabids</taxon>
        <taxon>Fabales</taxon>
        <taxon>Fabaceae</taxon>
        <taxon>Papilionoideae</taxon>
        <taxon>50 kb inversion clade</taxon>
        <taxon>NPAAA clade</taxon>
        <taxon>indigoferoid/millettioid clade</taxon>
        <taxon>Phaseoleae</taxon>
        <taxon>Mucuna</taxon>
    </lineage>
</organism>
<accession>A0A371DZR0</accession>
<protein>
    <submittedName>
        <fullName evidence="13">O-acyltransferase WSD1</fullName>
    </submittedName>
</protein>
<comment type="pathway">
    <text evidence="3">Glycerolipid metabolism; triacylglycerol biosynthesis.</text>
</comment>
<dbReference type="OrthoDB" id="619536at2759"/>
<evidence type="ECO:0000256" key="1">
    <source>
        <dbReference type="ARBA" id="ARBA00004162"/>
    </source>
</evidence>
<comment type="caution">
    <text evidence="13">The sequence shown here is derived from an EMBL/GenBank/DDBJ whole genome shotgun (WGS) entry which is preliminary data.</text>
</comment>
<gene>
    <name evidence="13" type="primary">WSD1</name>
    <name evidence="13" type="ORF">CR513_62743</name>
</gene>
<evidence type="ECO:0000256" key="8">
    <source>
        <dbReference type="ARBA" id="ARBA00024360"/>
    </source>
</evidence>
<evidence type="ECO:0000313" key="14">
    <source>
        <dbReference type="Proteomes" id="UP000257109"/>
    </source>
</evidence>
<dbReference type="GO" id="GO:0005789">
    <property type="term" value="C:endoplasmic reticulum membrane"/>
    <property type="evidence" value="ECO:0007669"/>
    <property type="project" value="UniProtKB-SubCell"/>
</dbReference>
<evidence type="ECO:0000313" key="13">
    <source>
        <dbReference type="EMBL" id="RDX57978.1"/>
    </source>
</evidence>
<dbReference type="GO" id="GO:0047196">
    <property type="term" value="F:long-chain-alcohol O-fatty-acyltransferase activity"/>
    <property type="evidence" value="ECO:0007669"/>
    <property type="project" value="UniProtKB-EC"/>
</dbReference>
<evidence type="ECO:0000256" key="5">
    <source>
        <dbReference type="ARBA" id="ARBA00022679"/>
    </source>
</evidence>
<evidence type="ECO:0000256" key="3">
    <source>
        <dbReference type="ARBA" id="ARBA00004771"/>
    </source>
</evidence>
<evidence type="ECO:0000256" key="4">
    <source>
        <dbReference type="ARBA" id="ARBA00005189"/>
    </source>
</evidence>
<keyword evidence="7" id="KW-0012">Acyltransferase</keyword>
<feature type="non-terminal residue" evidence="13">
    <location>
        <position position="1"/>
    </location>
</feature>
<keyword evidence="5" id="KW-0808">Transferase</keyword>
<dbReference type="GO" id="GO:0019432">
    <property type="term" value="P:triglyceride biosynthetic process"/>
    <property type="evidence" value="ECO:0007669"/>
    <property type="project" value="UniProtKB-UniPathway"/>
</dbReference>
<dbReference type="Pfam" id="PF03007">
    <property type="entry name" value="WS_DGAT_cat"/>
    <property type="match status" value="1"/>
</dbReference>
<dbReference type="Pfam" id="PF06974">
    <property type="entry name" value="WS_DGAT_C"/>
    <property type="match status" value="1"/>
</dbReference>
<comment type="similarity">
    <text evidence="8">In the N-terminal section; belongs to the long-chain O-acyltransferase family.</text>
</comment>
<evidence type="ECO:0000259" key="11">
    <source>
        <dbReference type="Pfam" id="PF03007"/>
    </source>
</evidence>
<evidence type="ECO:0000256" key="2">
    <source>
        <dbReference type="ARBA" id="ARBA00004586"/>
    </source>
</evidence>
<keyword evidence="6" id="KW-0256">Endoplasmic reticulum</keyword>
<dbReference type="PANTHER" id="PTHR31650:SF34">
    <property type="entry name" value="O-ACYLTRANSFERASE WSD1-LIKE ISOFORM X1"/>
    <property type="match status" value="1"/>
</dbReference>
<keyword evidence="14" id="KW-1185">Reference proteome</keyword>
<dbReference type="GO" id="GO:0004144">
    <property type="term" value="F:diacylglycerol O-acyltransferase activity"/>
    <property type="evidence" value="ECO:0007669"/>
    <property type="project" value="UniProtKB-EC"/>
</dbReference>
<comment type="subcellular location">
    <subcellularLocation>
        <location evidence="1">Cell membrane</location>
        <topology evidence="1">Single-pass membrane protein</topology>
    </subcellularLocation>
    <subcellularLocation>
        <location evidence="2">Endoplasmic reticulum membrane</location>
    </subcellularLocation>
</comment>
<reference evidence="13" key="1">
    <citation type="submission" date="2018-05" db="EMBL/GenBank/DDBJ databases">
        <title>Draft genome of Mucuna pruriens seed.</title>
        <authorList>
            <person name="Nnadi N.E."/>
            <person name="Vos R."/>
            <person name="Hasami M.H."/>
            <person name="Devisetty U.K."/>
            <person name="Aguiy J.C."/>
        </authorList>
    </citation>
    <scope>NUCLEOTIDE SEQUENCE [LARGE SCALE GENOMIC DNA]</scope>
    <source>
        <strain evidence="13">JCA_2017</strain>
    </source>
</reference>
<comment type="pathway">
    <text evidence="4">Lipid metabolism.</text>
</comment>
<evidence type="ECO:0000256" key="6">
    <source>
        <dbReference type="ARBA" id="ARBA00022824"/>
    </source>
</evidence>
<dbReference type="InterPro" id="IPR004255">
    <property type="entry name" value="O-acyltransferase_WSD1_N"/>
</dbReference>
<feature type="domain" description="O-acyltransferase WSD1 C-terminal" evidence="12">
    <location>
        <begin position="335"/>
        <end position="481"/>
    </location>
</feature>
<comment type="catalytic activity">
    <reaction evidence="10">
        <text>an acyl-CoA + a 1,2-diacyl-sn-glycerol = a triacyl-sn-glycerol + CoA</text>
        <dbReference type="Rhea" id="RHEA:10868"/>
        <dbReference type="ChEBI" id="CHEBI:17815"/>
        <dbReference type="ChEBI" id="CHEBI:57287"/>
        <dbReference type="ChEBI" id="CHEBI:58342"/>
        <dbReference type="ChEBI" id="CHEBI:64615"/>
        <dbReference type="EC" id="2.3.1.20"/>
    </reaction>
</comment>
<dbReference type="GO" id="GO:0005886">
    <property type="term" value="C:plasma membrane"/>
    <property type="evidence" value="ECO:0007669"/>
    <property type="project" value="UniProtKB-SubCell"/>
</dbReference>
<sequence length="509" mass="57399">MEYSEEGVSMPLSPMADCLSSPLISVFVLGVLESHTPIHHSIAQPLLKDLFLPISTRFSSILVVDKKGKKAWKQVHVDINQHIKIPTFPTATPLKLYDQRFNEYMSKIAMEELPQDKPLWEMHIFNYPTTNAAGTFIFKLHHALGDGYSFMTTLLSCLHNAHNPSIPIKFPSSRKGSMESKNTKTMLKILPQTASMVFKGVFDFGWTLLKDSLIPDDQTPIRSGHKDVGFRPMTIFNVSLSLDDIKAIKDKLEVVRSPFFLMPQMSLTWMFQLEERSVNDVLVGVILFGIQLYMGAKDDKSSRAESTAMVLLNTRKIRAYISAKEMHDTHSQAPWGNRFHFMHVPIPLLISDSTSLNPLEFVLEANKNIERMRNSLAVPLTGVLFRLLNQIKGPQAAANYVYKKLNNTSLSISHMIGPVEQVALANHPIKGLYFMTVGLSQSMTVTITSYMGHIRIGFGVEEGFIDEYQLKSCFETSLGAMLNAAKIWPLKTRFKVVLVAFKRMQIESV</sequence>
<evidence type="ECO:0000256" key="10">
    <source>
        <dbReference type="ARBA" id="ARBA00048109"/>
    </source>
</evidence>
<dbReference type="InterPro" id="IPR045034">
    <property type="entry name" value="O-acyltransferase_WSD1-like"/>
</dbReference>
<dbReference type="Proteomes" id="UP000257109">
    <property type="component" value="Unassembled WGS sequence"/>
</dbReference>
<name>A0A371DZR0_MUCPR</name>
<dbReference type="InterPro" id="IPR009721">
    <property type="entry name" value="O-acyltransferase_WSD1_C"/>
</dbReference>
<dbReference type="PANTHER" id="PTHR31650">
    <property type="entry name" value="O-ACYLTRANSFERASE (WSD1-LIKE) FAMILY PROTEIN"/>
    <property type="match status" value="1"/>
</dbReference>
<evidence type="ECO:0000259" key="12">
    <source>
        <dbReference type="Pfam" id="PF06974"/>
    </source>
</evidence>
<feature type="domain" description="O-acyltransferase WSD1-like N-terminal" evidence="11">
    <location>
        <begin position="69"/>
        <end position="201"/>
    </location>
</feature>
<proteinExistence type="inferred from homology"/>
<dbReference type="EMBL" id="QJKJ01017962">
    <property type="protein sequence ID" value="RDX57978.1"/>
    <property type="molecule type" value="Genomic_DNA"/>
</dbReference>
<comment type="catalytic activity">
    <reaction evidence="9">
        <text>a long chain fatty alcohol + a fatty acyl-CoA = a long-chain alcohol wax ester + CoA</text>
        <dbReference type="Rhea" id="RHEA:38443"/>
        <dbReference type="ChEBI" id="CHEBI:17135"/>
        <dbReference type="ChEBI" id="CHEBI:57287"/>
        <dbReference type="ChEBI" id="CHEBI:77636"/>
        <dbReference type="ChEBI" id="CHEBI:235323"/>
        <dbReference type="EC" id="2.3.1.75"/>
    </reaction>
</comment>
<evidence type="ECO:0000256" key="9">
    <source>
        <dbReference type="ARBA" id="ARBA00047604"/>
    </source>
</evidence>